<proteinExistence type="predicted"/>
<sequence length="181" mass="21128">MLKHQIYSKEDVEVDKQYPCTVELHDNHNHRVDVADALRERPLGPDAKQELLHLFEKVHSAGSAYHTFYATNMELYGNKYNEKNFYRFYFPTKSDVRNLWQKTLKQQYGERTEFIMLKKLQEILSSKNGTLFKIVQVGDQYAASISTPLMQSAQKLPQVLEILFVHATGNCDLQDHKVYSL</sequence>
<evidence type="ECO:0000313" key="2">
    <source>
        <dbReference type="Proteomes" id="UP001153636"/>
    </source>
</evidence>
<protein>
    <submittedName>
        <fullName evidence="1">Uncharacterized protein</fullName>
    </submittedName>
</protein>
<dbReference type="OrthoDB" id="6739004at2759"/>
<dbReference type="AlphaFoldDB" id="A0A9P0GKY2"/>
<name>A0A9P0GKY2_9CUCU</name>
<accession>A0A9P0GKY2</accession>
<dbReference type="Proteomes" id="UP001153636">
    <property type="component" value="Chromosome 8"/>
</dbReference>
<reference evidence="1" key="1">
    <citation type="submission" date="2022-01" db="EMBL/GenBank/DDBJ databases">
        <authorList>
            <person name="King R."/>
        </authorList>
    </citation>
    <scope>NUCLEOTIDE SEQUENCE</scope>
</reference>
<keyword evidence="2" id="KW-1185">Reference proteome</keyword>
<evidence type="ECO:0000313" key="1">
    <source>
        <dbReference type="EMBL" id="CAH1114922.1"/>
    </source>
</evidence>
<dbReference type="PANTHER" id="PTHR35385:SF2">
    <property type="entry name" value="PROTEIN B, PUTATIVE-RELATED"/>
    <property type="match status" value="1"/>
</dbReference>
<dbReference type="PANTHER" id="PTHR35385">
    <property type="entry name" value="PROTEIN B, PUTATIVE-RELATED-RELATED"/>
    <property type="match status" value="1"/>
</dbReference>
<organism evidence="1 2">
    <name type="scientific">Psylliodes chrysocephalus</name>
    <dbReference type="NCBI Taxonomy" id="3402493"/>
    <lineage>
        <taxon>Eukaryota</taxon>
        <taxon>Metazoa</taxon>
        <taxon>Ecdysozoa</taxon>
        <taxon>Arthropoda</taxon>
        <taxon>Hexapoda</taxon>
        <taxon>Insecta</taxon>
        <taxon>Pterygota</taxon>
        <taxon>Neoptera</taxon>
        <taxon>Endopterygota</taxon>
        <taxon>Coleoptera</taxon>
        <taxon>Polyphaga</taxon>
        <taxon>Cucujiformia</taxon>
        <taxon>Chrysomeloidea</taxon>
        <taxon>Chrysomelidae</taxon>
        <taxon>Galerucinae</taxon>
        <taxon>Alticini</taxon>
        <taxon>Psylliodes</taxon>
    </lineage>
</organism>
<dbReference type="EMBL" id="OV651820">
    <property type="protein sequence ID" value="CAH1114922.1"/>
    <property type="molecule type" value="Genomic_DNA"/>
</dbReference>
<gene>
    <name evidence="1" type="ORF">PSYICH_LOCUS14097</name>
</gene>